<evidence type="ECO:0000256" key="1">
    <source>
        <dbReference type="SAM" id="SignalP"/>
    </source>
</evidence>
<dbReference type="PROSITE" id="PS50853">
    <property type="entry name" value="FN3"/>
    <property type="match status" value="1"/>
</dbReference>
<dbReference type="CDD" id="cd00063">
    <property type="entry name" value="FN3"/>
    <property type="match status" value="1"/>
</dbReference>
<feature type="domain" description="Fibronectin type-III" evidence="2">
    <location>
        <begin position="25"/>
        <end position="120"/>
    </location>
</feature>
<sequence>MKNLAALCLISSVFLLVGCQPEAASNSNGGNTAQDNNMTINLSWTPPTHRINGEPLGGGLMGYEIRYREVGAATFQSITLGEKEPTSYRLTNIPKGEYEVEIAAYDTDGIYSTFVKATQE</sequence>
<dbReference type="InterPro" id="IPR036116">
    <property type="entry name" value="FN3_sf"/>
</dbReference>
<dbReference type="Gene3D" id="2.60.40.10">
    <property type="entry name" value="Immunoglobulins"/>
    <property type="match status" value="1"/>
</dbReference>
<evidence type="ECO:0000313" key="4">
    <source>
        <dbReference type="Proteomes" id="UP001595617"/>
    </source>
</evidence>
<reference evidence="4" key="1">
    <citation type="journal article" date="2019" name="Int. J. Syst. Evol. Microbiol.">
        <title>The Global Catalogue of Microorganisms (GCM) 10K type strain sequencing project: providing services to taxonomists for standard genome sequencing and annotation.</title>
        <authorList>
            <consortium name="The Broad Institute Genomics Platform"/>
            <consortium name="The Broad Institute Genome Sequencing Center for Infectious Disease"/>
            <person name="Wu L."/>
            <person name="Ma J."/>
        </authorList>
    </citation>
    <scope>NUCLEOTIDE SEQUENCE [LARGE SCALE GENOMIC DNA]</scope>
    <source>
        <strain evidence="4">IBRC 10765</strain>
    </source>
</reference>
<evidence type="ECO:0000259" key="2">
    <source>
        <dbReference type="PROSITE" id="PS50853"/>
    </source>
</evidence>
<name>A0ABV7ZTU8_9GAMM</name>
<comment type="caution">
    <text evidence="3">The sequence shown here is derived from an EMBL/GenBank/DDBJ whole genome shotgun (WGS) entry which is preliminary data.</text>
</comment>
<dbReference type="EMBL" id="JBHRYR010000002">
    <property type="protein sequence ID" value="MFC3851978.1"/>
    <property type="molecule type" value="Genomic_DNA"/>
</dbReference>
<dbReference type="SUPFAM" id="SSF49265">
    <property type="entry name" value="Fibronectin type III"/>
    <property type="match status" value="1"/>
</dbReference>
<dbReference type="InterPro" id="IPR013783">
    <property type="entry name" value="Ig-like_fold"/>
</dbReference>
<dbReference type="Proteomes" id="UP001595617">
    <property type="component" value="Unassembled WGS sequence"/>
</dbReference>
<evidence type="ECO:0000313" key="3">
    <source>
        <dbReference type="EMBL" id="MFC3851978.1"/>
    </source>
</evidence>
<proteinExistence type="predicted"/>
<feature type="chain" id="PRO_5046477308" evidence="1">
    <location>
        <begin position="24"/>
        <end position="120"/>
    </location>
</feature>
<keyword evidence="1" id="KW-0732">Signal</keyword>
<protein>
    <submittedName>
        <fullName evidence="3">Fibronectin type III domain-containing protein</fullName>
    </submittedName>
</protein>
<organism evidence="3 4">
    <name type="scientific">Saccharospirillum mangrovi</name>
    <dbReference type="NCBI Taxonomy" id="2161747"/>
    <lineage>
        <taxon>Bacteria</taxon>
        <taxon>Pseudomonadati</taxon>
        <taxon>Pseudomonadota</taxon>
        <taxon>Gammaproteobacteria</taxon>
        <taxon>Oceanospirillales</taxon>
        <taxon>Saccharospirillaceae</taxon>
        <taxon>Saccharospirillum</taxon>
    </lineage>
</organism>
<accession>A0ABV7ZTU8</accession>
<dbReference type="Pfam" id="PF00041">
    <property type="entry name" value="fn3"/>
    <property type="match status" value="1"/>
</dbReference>
<dbReference type="InterPro" id="IPR003961">
    <property type="entry name" value="FN3_dom"/>
</dbReference>
<keyword evidence="4" id="KW-1185">Reference proteome</keyword>
<dbReference type="RefSeq" id="WP_380693585.1">
    <property type="nucleotide sequence ID" value="NZ_JBHRYR010000002.1"/>
</dbReference>
<feature type="signal peptide" evidence="1">
    <location>
        <begin position="1"/>
        <end position="23"/>
    </location>
</feature>
<gene>
    <name evidence="3" type="ORF">ACFOOG_03940</name>
</gene>
<dbReference type="PROSITE" id="PS51257">
    <property type="entry name" value="PROKAR_LIPOPROTEIN"/>
    <property type="match status" value="1"/>
</dbReference>